<accession>A0A4Y5SMK8</accession>
<proteinExistence type="predicted"/>
<evidence type="ECO:0000313" key="1">
    <source>
        <dbReference type="EMBL" id="QDA31210.1"/>
    </source>
</evidence>
<protein>
    <submittedName>
        <fullName evidence="1">Type II toxin-antitoxin system PemK/MazF family toxin</fullName>
    </submittedName>
</protein>
<reference evidence="1 2" key="1">
    <citation type="submission" date="2019-06" db="EMBL/GenBank/DDBJ databases">
        <title>Thermococcus indicus sp. nov., a Fe(III)-reducing hyperthermophilic archaeon isolated from the Onnuri vent field of the Central Indian Ocean ridge.</title>
        <authorList>
            <person name="Lim J.K."/>
            <person name="Kim Y.J."/>
            <person name="Kwon K.K."/>
        </authorList>
    </citation>
    <scope>NUCLEOTIDE SEQUENCE [LARGE SCALE GENOMIC DNA]</scope>
    <source>
        <strain evidence="1 2">IOH1</strain>
    </source>
</reference>
<sequence length="145" mass="16648">MTISLMNFLNRIPEIGGCPMEQGEIWTAPFPYFDEDGGLKYKHRPVLIISGDTMNNNGRDVVVCQISRFELKRVSALSPQLREMVRVIKNDDLDPNTSRGLRNVSMIKLFKLFTMPKTKLRNGRYIGKLKEGVITELAEKTRELF</sequence>
<dbReference type="Gene3D" id="2.30.30.110">
    <property type="match status" value="1"/>
</dbReference>
<dbReference type="Proteomes" id="UP000306007">
    <property type="component" value="Chromosome"/>
</dbReference>
<dbReference type="Pfam" id="PF02452">
    <property type="entry name" value="PemK_toxin"/>
    <property type="match status" value="1"/>
</dbReference>
<dbReference type="InterPro" id="IPR011067">
    <property type="entry name" value="Plasmid_toxin/cell-grow_inhib"/>
</dbReference>
<dbReference type="GO" id="GO:0003677">
    <property type="term" value="F:DNA binding"/>
    <property type="evidence" value="ECO:0007669"/>
    <property type="project" value="InterPro"/>
</dbReference>
<evidence type="ECO:0000313" key="2">
    <source>
        <dbReference type="Proteomes" id="UP000306007"/>
    </source>
</evidence>
<gene>
    <name evidence="1" type="ORF">FH039_05800</name>
</gene>
<dbReference type="EMBL" id="CP040846">
    <property type="protein sequence ID" value="QDA31210.1"/>
    <property type="molecule type" value="Genomic_DNA"/>
</dbReference>
<keyword evidence="2" id="KW-1185">Reference proteome</keyword>
<dbReference type="InterPro" id="IPR003477">
    <property type="entry name" value="PemK-like"/>
</dbReference>
<dbReference type="KEGG" id="tic:FH039_05800"/>
<name>A0A4Y5SMK8_9EURY</name>
<dbReference type="SUPFAM" id="SSF50118">
    <property type="entry name" value="Cell growth inhibitor/plasmid maintenance toxic component"/>
    <property type="match status" value="1"/>
</dbReference>
<organism evidence="1 2">
    <name type="scientific">Thermococcus indicus</name>
    <dbReference type="NCBI Taxonomy" id="2586643"/>
    <lineage>
        <taxon>Archaea</taxon>
        <taxon>Methanobacteriati</taxon>
        <taxon>Methanobacteriota</taxon>
        <taxon>Thermococci</taxon>
        <taxon>Thermococcales</taxon>
        <taxon>Thermococcaceae</taxon>
        <taxon>Thermococcus</taxon>
    </lineage>
</organism>
<dbReference type="AlphaFoldDB" id="A0A4Y5SMK8"/>